<feature type="compositionally biased region" description="Polar residues" evidence="1">
    <location>
        <begin position="8"/>
        <end position="17"/>
    </location>
</feature>
<dbReference type="RefSeq" id="XP_031578470.1">
    <property type="nucleotide sequence ID" value="XM_031721946.1"/>
</dbReference>
<dbReference type="Proteomes" id="UP000002038">
    <property type="component" value="Unassembled WGS sequence"/>
</dbReference>
<gene>
    <name evidence="2" type="ORF">BDBG_05017</name>
</gene>
<dbReference type="SUPFAM" id="SSF52540">
    <property type="entry name" value="P-loop containing nucleoside triphosphate hydrolases"/>
    <property type="match status" value="1"/>
</dbReference>
<proteinExistence type="predicted"/>
<protein>
    <submittedName>
        <fullName evidence="2">Uncharacterized protein</fullName>
    </submittedName>
</protein>
<dbReference type="InterPro" id="IPR027417">
    <property type="entry name" value="P-loop_NTPase"/>
</dbReference>
<dbReference type="EMBL" id="GG657455">
    <property type="protein sequence ID" value="OAT08788.1"/>
    <property type="molecule type" value="Genomic_DNA"/>
</dbReference>
<organism evidence="2 3">
    <name type="scientific">Blastomyces gilchristii (strain SLH14081)</name>
    <name type="common">Blastomyces dermatitidis</name>
    <dbReference type="NCBI Taxonomy" id="559298"/>
    <lineage>
        <taxon>Eukaryota</taxon>
        <taxon>Fungi</taxon>
        <taxon>Dikarya</taxon>
        <taxon>Ascomycota</taxon>
        <taxon>Pezizomycotina</taxon>
        <taxon>Eurotiomycetes</taxon>
        <taxon>Eurotiomycetidae</taxon>
        <taxon>Onygenales</taxon>
        <taxon>Ajellomycetaceae</taxon>
        <taxon>Blastomyces</taxon>
    </lineage>
</organism>
<dbReference type="AlphaFoldDB" id="A0A179UNI1"/>
<evidence type="ECO:0000313" key="2">
    <source>
        <dbReference type="EMBL" id="OAT08788.1"/>
    </source>
</evidence>
<evidence type="ECO:0000256" key="1">
    <source>
        <dbReference type="SAM" id="MobiDB-lite"/>
    </source>
</evidence>
<dbReference type="VEuPathDB" id="FungiDB:BDBG_05017"/>
<sequence>MWREHSSGAATNLTNPNKHQECHRAPLQKQKLLVTLVQARRLLSMLVNLAEVDDQNWVFWSRWPGSCARLPSVPTLQLSLIDSDGQTGLQELIASLEQLNSHFLLAIANYHQQRKASPTPGIPLLTGVLELGKSTICQIARFFLKAWHQVEIDQIVLERPYLIEHISALGVTDSPLSLDESTHLICRARRDLKRFYLILDGPDECEETSVAVIKKLLAIEPPLTILVSSRPIATVLATLKDCATVCMPQPRSFNDFLAYATIMLNEYPVIAEHLDHNSENIANAAKRIVELSHGLLILYRYMFIEDQIEFLAQAETRPMFGRFLYKDLLTIFETYALVLETSLISKRNLQH</sequence>
<dbReference type="GeneID" id="8509610"/>
<feature type="region of interest" description="Disordered" evidence="1">
    <location>
        <begin position="1"/>
        <end position="22"/>
    </location>
</feature>
<dbReference type="KEGG" id="bgh:BDBG_05017"/>
<evidence type="ECO:0000313" key="3">
    <source>
        <dbReference type="Proteomes" id="UP000002038"/>
    </source>
</evidence>
<keyword evidence="3" id="KW-1185">Reference proteome</keyword>
<name>A0A179UNI1_BLAGS</name>
<accession>A0A179UNI1</accession>
<reference evidence="3" key="1">
    <citation type="journal article" date="2015" name="PLoS Genet.">
        <title>The dynamic genome and transcriptome of the human fungal pathogen Blastomyces and close relative Emmonsia.</title>
        <authorList>
            <person name="Munoz J.F."/>
            <person name="Gauthier G.M."/>
            <person name="Desjardins C.A."/>
            <person name="Gallo J.E."/>
            <person name="Holder J."/>
            <person name="Sullivan T.D."/>
            <person name="Marty A.J."/>
            <person name="Carmen J.C."/>
            <person name="Chen Z."/>
            <person name="Ding L."/>
            <person name="Gujja S."/>
            <person name="Magrini V."/>
            <person name="Misas E."/>
            <person name="Mitreva M."/>
            <person name="Priest M."/>
            <person name="Saif S."/>
            <person name="Whiston E.A."/>
            <person name="Young S."/>
            <person name="Zeng Q."/>
            <person name="Goldman W.E."/>
            <person name="Mardis E.R."/>
            <person name="Taylor J.W."/>
            <person name="McEwen J.G."/>
            <person name="Clay O.K."/>
            <person name="Klein B.S."/>
            <person name="Cuomo C.A."/>
        </authorList>
    </citation>
    <scope>NUCLEOTIDE SEQUENCE [LARGE SCALE GENOMIC DNA]</scope>
    <source>
        <strain evidence="3">SLH14081</strain>
    </source>
</reference>
<dbReference type="OrthoDB" id="7464126at2759"/>